<dbReference type="Pfam" id="PF00514">
    <property type="entry name" value="Arm"/>
    <property type="match status" value="6"/>
</dbReference>
<accession>A0AAP0JS05</accession>
<name>A0AAP0JS05_9MAGN</name>
<evidence type="ECO:0000256" key="1">
    <source>
        <dbReference type="ARBA" id="ARBA00010394"/>
    </source>
</evidence>
<feature type="repeat" description="ARM" evidence="6">
    <location>
        <begin position="176"/>
        <end position="218"/>
    </location>
</feature>
<gene>
    <name evidence="9" type="ORF">Scep_008834</name>
</gene>
<evidence type="ECO:0000256" key="6">
    <source>
        <dbReference type="PROSITE-ProRule" id="PRU00259"/>
    </source>
</evidence>
<feature type="region of interest" description="Disordered" evidence="7">
    <location>
        <begin position="1"/>
        <end position="28"/>
    </location>
</feature>
<dbReference type="Gene3D" id="1.25.10.10">
    <property type="entry name" value="Leucine-rich Repeat Variant"/>
    <property type="match status" value="1"/>
</dbReference>
<evidence type="ECO:0000256" key="3">
    <source>
        <dbReference type="ARBA" id="ARBA00022737"/>
    </source>
</evidence>
<protein>
    <recommendedName>
        <fullName evidence="5">Importin subunit alpha</fullName>
    </recommendedName>
</protein>
<evidence type="ECO:0000313" key="10">
    <source>
        <dbReference type="Proteomes" id="UP001419268"/>
    </source>
</evidence>
<dbReference type="Pfam" id="PF01749">
    <property type="entry name" value="IBB"/>
    <property type="match status" value="1"/>
</dbReference>
<dbReference type="PIRSF" id="PIRSF005673">
    <property type="entry name" value="Importin_alpha"/>
    <property type="match status" value="1"/>
</dbReference>
<sequence>MALRPNSRPDARKNSYKTSVDGDHARRRREDDLVEIRKSKRDDNLRKKRRDGGVPLALALALAPLRRTRTVFKMLNWSSRYDILISGYDLDRALWFTINGKEFEWCRNMIMAKLQLFDDLCGCGRIEEVIKTGVVPKLVEFLGRNEFSQLQYEATWVLTNIASGTSEQTRYVIDAGAVPMFVKLLVSSSDGVREQAVWALGNVAGDSAACRDLVLGSGALMPLLAQLNEHSKLSMLRIVTWTLSNLCRGKPPVPFENVKPAISVLQRLIYSDDEEVLTYVCRALYYLSDDTNEKIQAVIEAGVCPRLAELLLHPNADVRMPALRTVGNIATGDDFQTQFLIDNQVLPCLHQLLTQDNKKGIKRKACWTISNILAGNRSQIQAVIDANLISHVVQLLPHAEFDMKLEAVWAIFNITSGGSHEQIQIVVVCLKGLENILKVGEALKVLGRNGGMNIYAHMIDECGGFKMIDDLQSHVNDDIYQRAVKISDKYSVDDDEEEEQAVAEEAQHLDLASQPNVTSGGFNFV</sequence>
<comment type="similarity">
    <text evidence="1 5">Belongs to the importin alpha family.</text>
</comment>
<dbReference type="SUPFAM" id="SSF48371">
    <property type="entry name" value="ARM repeat"/>
    <property type="match status" value="1"/>
</dbReference>
<dbReference type="Proteomes" id="UP001419268">
    <property type="component" value="Unassembled WGS sequence"/>
</dbReference>
<keyword evidence="2 5" id="KW-0813">Transport</keyword>
<dbReference type="Gene3D" id="1.20.5.690">
    <property type="entry name" value="Importin-alpha, importin-beta-binding domain"/>
    <property type="match status" value="1"/>
</dbReference>
<dbReference type="PROSITE" id="PS50176">
    <property type="entry name" value="ARM_REPEAT"/>
    <property type="match status" value="2"/>
</dbReference>
<feature type="domain" description="IBB" evidence="8">
    <location>
        <begin position="1"/>
        <end position="59"/>
    </location>
</feature>
<dbReference type="InterPro" id="IPR032413">
    <property type="entry name" value="Arm_3"/>
</dbReference>
<dbReference type="FunFam" id="1.20.5.690:FF:000002">
    <property type="entry name" value="Importin subunit alpha"/>
    <property type="match status" value="1"/>
</dbReference>
<dbReference type="AlphaFoldDB" id="A0AAP0JS05"/>
<organism evidence="9 10">
    <name type="scientific">Stephania cephalantha</name>
    <dbReference type="NCBI Taxonomy" id="152367"/>
    <lineage>
        <taxon>Eukaryota</taxon>
        <taxon>Viridiplantae</taxon>
        <taxon>Streptophyta</taxon>
        <taxon>Embryophyta</taxon>
        <taxon>Tracheophyta</taxon>
        <taxon>Spermatophyta</taxon>
        <taxon>Magnoliopsida</taxon>
        <taxon>Ranunculales</taxon>
        <taxon>Menispermaceae</taxon>
        <taxon>Menispermoideae</taxon>
        <taxon>Cissampelideae</taxon>
        <taxon>Stephania</taxon>
    </lineage>
</organism>
<dbReference type="SMART" id="SM00185">
    <property type="entry name" value="ARM"/>
    <property type="match status" value="7"/>
</dbReference>
<dbReference type="InterPro" id="IPR024931">
    <property type="entry name" value="Importin_alpha"/>
</dbReference>
<evidence type="ECO:0000256" key="5">
    <source>
        <dbReference type="PIRNR" id="PIRNR005673"/>
    </source>
</evidence>
<reference evidence="9 10" key="1">
    <citation type="submission" date="2024-01" db="EMBL/GenBank/DDBJ databases">
        <title>Genome assemblies of Stephania.</title>
        <authorList>
            <person name="Yang L."/>
        </authorList>
    </citation>
    <scope>NUCLEOTIDE SEQUENCE [LARGE SCALE GENOMIC DNA]</scope>
    <source>
        <strain evidence="9">JXDWG</strain>
        <tissue evidence="9">Leaf</tissue>
    </source>
</reference>
<dbReference type="PROSITE" id="PS51214">
    <property type="entry name" value="IBB"/>
    <property type="match status" value="1"/>
</dbReference>
<dbReference type="PANTHER" id="PTHR23316">
    <property type="entry name" value="IMPORTIN ALPHA"/>
    <property type="match status" value="1"/>
</dbReference>
<keyword evidence="10" id="KW-1185">Reference proteome</keyword>
<dbReference type="InterPro" id="IPR000225">
    <property type="entry name" value="Armadillo"/>
</dbReference>
<evidence type="ECO:0000313" key="9">
    <source>
        <dbReference type="EMBL" id="KAK9139153.1"/>
    </source>
</evidence>
<evidence type="ECO:0000256" key="4">
    <source>
        <dbReference type="ARBA" id="ARBA00022927"/>
    </source>
</evidence>
<dbReference type="InterPro" id="IPR016024">
    <property type="entry name" value="ARM-type_fold"/>
</dbReference>
<evidence type="ECO:0000256" key="2">
    <source>
        <dbReference type="ARBA" id="ARBA00022448"/>
    </source>
</evidence>
<dbReference type="GO" id="GO:0006606">
    <property type="term" value="P:protein import into nucleus"/>
    <property type="evidence" value="ECO:0007669"/>
    <property type="project" value="InterPro"/>
</dbReference>
<dbReference type="EMBL" id="JBBNAG010000004">
    <property type="protein sequence ID" value="KAK9139153.1"/>
    <property type="molecule type" value="Genomic_DNA"/>
</dbReference>
<dbReference type="InterPro" id="IPR036975">
    <property type="entry name" value="Importin-a_IBB_sf"/>
</dbReference>
<keyword evidence="3" id="KW-0677">Repeat</keyword>
<evidence type="ECO:0000256" key="7">
    <source>
        <dbReference type="SAM" id="MobiDB-lite"/>
    </source>
</evidence>
<dbReference type="InterPro" id="IPR002652">
    <property type="entry name" value="Importin-a_IBB"/>
</dbReference>
<dbReference type="Pfam" id="PF16186">
    <property type="entry name" value="Arm_3"/>
    <property type="match status" value="1"/>
</dbReference>
<evidence type="ECO:0000259" key="8">
    <source>
        <dbReference type="PROSITE" id="PS51214"/>
    </source>
</evidence>
<proteinExistence type="inferred from homology"/>
<dbReference type="GO" id="GO:0005737">
    <property type="term" value="C:cytoplasm"/>
    <property type="evidence" value="ECO:0007669"/>
    <property type="project" value="InterPro"/>
</dbReference>
<dbReference type="InterPro" id="IPR011989">
    <property type="entry name" value="ARM-like"/>
</dbReference>
<feature type="repeat" description="ARM" evidence="6">
    <location>
        <begin position="133"/>
        <end position="176"/>
    </location>
</feature>
<comment type="caution">
    <text evidence="9">The sequence shown here is derived from an EMBL/GenBank/DDBJ whole genome shotgun (WGS) entry which is preliminary data.</text>
</comment>
<keyword evidence="4 5" id="KW-0653">Protein transport</keyword>
<dbReference type="GO" id="GO:0061608">
    <property type="term" value="F:nuclear import signal receptor activity"/>
    <property type="evidence" value="ECO:0007669"/>
    <property type="project" value="InterPro"/>
</dbReference>